<evidence type="ECO:0000313" key="2">
    <source>
        <dbReference type="EMBL" id="GBG64779.1"/>
    </source>
</evidence>
<dbReference type="PANTHER" id="PTHR19446">
    <property type="entry name" value="REVERSE TRANSCRIPTASES"/>
    <property type="match status" value="1"/>
</dbReference>
<comment type="caution">
    <text evidence="2">The sequence shown here is derived from an EMBL/GenBank/DDBJ whole genome shotgun (WGS) entry which is preliminary data.</text>
</comment>
<dbReference type="Gramene" id="GBG64779">
    <property type="protein sequence ID" value="GBG64779"/>
    <property type="gene ID" value="CBR_g46735"/>
</dbReference>
<evidence type="ECO:0000256" key="1">
    <source>
        <dbReference type="SAM" id="MobiDB-lite"/>
    </source>
</evidence>
<dbReference type="EMBL" id="BFEA01000054">
    <property type="protein sequence ID" value="GBG64779.1"/>
    <property type="molecule type" value="Genomic_DNA"/>
</dbReference>
<feature type="compositionally biased region" description="Gly residues" evidence="1">
    <location>
        <begin position="266"/>
        <end position="275"/>
    </location>
</feature>
<evidence type="ECO:0008006" key="4">
    <source>
        <dbReference type="Google" id="ProtNLM"/>
    </source>
</evidence>
<dbReference type="OrthoDB" id="426210at2759"/>
<accession>A0A388K445</accession>
<keyword evidence="3" id="KW-1185">Reference proteome</keyword>
<evidence type="ECO:0000313" key="3">
    <source>
        <dbReference type="Proteomes" id="UP000265515"/>
    </source>
</evidence>
<feature type="region of interest" description="Disordered" evidence="1">
    <location>
        <begin position="264"/>
        <end position="286"/>
    </location>
</feature>
<gene>
    <name evidence="2" type="ORF">CBR_g46735</name>
</gene>
<organism evidence="2 3">
    <name type="scientific">Chara braunii</name>
    <name type="common">Braun's stonewort</name>
    <dbReference type="NCBI Taxonomy" id="69332"/>
    <lineage>
        <taxon>Eukaryota</taxon>
        <taxon>Viridiplantae</taxon>
        <taxon>Streptophyta</taxon>
        <taxon>Charophyceae</taxon>
        <taxon>Charales</taxon>
        <taxon>Characeae</taxon>
        <taxon>Chara</taxon>
    </lineage>
</organism>
<protein>
    <recommendedName>
        <fullName evidence="4">Reverse transcriptase domain-containing protein</fullName>
    </recommendedName>
</protein>
<name>A0A388K445_CHABU</name>
<dbReference type="Proteomes" id="UP000265515">
    <property type="component" value="Unassembled WGS sequence"/>
</dbReference>
<proteinExistence type="predicted"/>
<reference evidence="2 3" key="1">
    <citation type="journal article" date="2018" name="Cell">
        <title>The Chara Genome: Secondary Complexity and Implications for Plant Terrestrialization.</title>
        <authorList>
            <person name="Nishiyama T."/>
            <person name="Sakayama H."/>
            <person name="Vries J.D."/>
            <person name="Buschmann H."/>
            <person name="Saint-Marcoux D."/>
            <person name="Ullrich K.K."/>
            <person name="Haas F.B."/>
            <person name="Vanderstraeten L."/>
            <person name="Becker D."/>
            <person name="Lang D."/>
            <person name="Vosolsobe S."/>
            <person name="Rombauts S."/>
            <person name="Wilhelmsson P.K.I."/>
            <person name="Janitza P."/>
            <person name="Kern R."/>
            <person name="Heyl A."/>
            <person name="Rumpler F."/>
            <person name="Villalobos L.I.A.C."/>
            <person name="Clay J.M."/>
            <person name="Skokan R."/>
            <person name="Toyoda A."/>
            <person name="Suzuki Y."/>
            <person name="Kagoshima H."/>
            <person name="Schijlen E."/>
            <person name="Tajeshwar N."/>
            <person name="Catarino B."/>
            <person name="Hetherington A.J."/>
            <person name="Saltykova A."/>
            <person name="Bonnot C."/>
            <person name="Breuninger H."/>
            <person name="Symeonidi A."/>
            <person name="Radhakrishnan G.V."/>
            <person name="Van Nieuwerburgh F."/>
            <person name="Deforce D."/>
            <person name="Chang C."/>
            <person name="Karol K.G."/>
            <person name="Hedrich R."/>
            <person name="Ulvskov P."/>
            <person name="Glockner G."/>
            <person name="Delwiche C.F."/>
            <person name="Petrasek J."/>
            <person name="Van de Peer Y."/>
            <person name="Friml J."/>
            <person name="Beilby M."/>
            <person name="Dolan L."/>
            <person name="Kohara Y."/>
            <person name="Sugano S."/>
            <person name="Fujiyama A."/>
            <person name="Delaux P.-M."/>
            <person name="Quint M."/>
            <person name="TheiBen G."/>
            <person name="Hagemann M."/>
            <person name="Harholt J."/>
            <person name="Dunand C."/>
            <person name="Zachgo S."/>
            <person name="Langdale J."/>
            <person name="Maumus F."/>
            <person name="Straeten D.V.D."/>
            <person name="Gould S.B."/>
            <person name="Rensing S.A."/>
        </authorList>
    </citation>
    <scope>NUCLEOTIDE SEQUENCE [LARGE SCALE GENOMIC DNA]</scope>
    <source>
        <strain evidence="2 3">S276</strain>
    </source>
</reference>
<dbReference type="AlphaFoldDB" id="A0A388K445"/>
<sequence>MTVMDHPFVDQQERQHSTRGILKCVTEFYRQLLMEEEAWTSANMAAEPEQEVWKHIQSHLSLNSTCRMEADVTREEVERSITALPRLKAPGLDRVPVELFKDFCNFFVTLLTAAYNEALRVGTFPPGFVDGYVVLLYKKGPKVLEEDQCTGRVRAFISTDLEKVYDRVWWEFMLQSMAHRGVGGIFCSWFRSLLRGANTVMKVNGVRLNSLRVSRLEGLKTQSKTLQTTAFADDTGASLCRQGSGCILQVIWAMSQLAEIKSSDAPGGGPAGGMGHPESREWGKNGLLRSKPDPSYGGVEQMAIRAVAAVARLRAWSAKGSMGVFGKALVVKNSTLATLWYARAVHMPGKRTFRYIKHAIHAHLWSNNAAAEDSTCRVAWDKLIQPRRFGGLGLLDPRFQIISLQIRQLIWVLLGTMGDTWQEVTRAHLAYALQVPEKMVETCLLSSSLIGHIRRGTVWSTQLTLWKKVQLRCRMPASADAVFNQLLFDNKFICDEEGDPFPWQGQQGAFGWKWAERGVFKVGHLWDEDRKDWRTDSEMMTMLVGKAWRMKRVRELREVMPSQWIDVPKKDKVAQGERVRIKGVTRPDMVYRVEQPPQEEWLDGKPLRMSLAAQR</sequence>